<gene>
    <name evidence="2" type="ORF">PXEA_LOCUS29377</name>
</gene>
<sequence length="186" mass="20226">MASAESPVAVAVIPGVNRPKTQSVSRRMTRSTTAVTAASLEVARNGIKVGGGVFLSTSQSRSVDGSLISSDMKSYKETEPSTFDDGFMDSPNLGSGVPSPGCGELRNGKRRVQISRLDEDRENGCEEYTIRAMPFGDETENKFSHEAGENEFDDDEEDEEDEEEDEDFDDIFGESYDDLSIDDGAV</sequence>
<keyword evidence="3" id="KW-1185">Reference proteome</keyword>
<feature type="compositionally biased region" description="Acidic residues" evidence="1">
    <location>
        <begin position="149"/>
        <end position="186"/>
    </location>
</feature>
<evidence type="ECO:0000313" key="3">
    <source>
        <dbReference type="Proteomes" id="UP000784294"/>
    </source>
</evidence>
<reference evidence="2" key="1">
    <citation type="submission" date="2018-11" db="EMBL/GenBank/DDBJ databases">
        <authorList>
            <consortium name="Pathogen Informatics"/>
        </authorList>
    </citation>
    <scope>NUCLEOTIDE SEQUENCE</scope>
</reference>
<dbReference type="Proteomes" id="UP000784294">
    <property type="component" value="Unassembled WGS sequence"/>
</dbReference>
<comment type="caution">
    <text evidence="2">The sequence shown here is derived from an EMBL/GenBank/DDBJ whole genome shotgun (WGS) entry which is preliminary data.</text>
</comment>
<proteinExistence type="predicted"/>
<feature type="compositionally biased region" description="Basic and acidic residues" evidence="1">
    <location>
        <begin position="139"/>
        <end position="148"/>
    </location>
</feature>
<organism evidence="2 3">
    <name type="scientific">Protopolystoma xenopodis</name>
    <dbReference type="NCBI Taxonomy" id="117903"/>
    <lineage>
        <taxon>Eukaryota</taxon>
        <taxon>Metazoa</taxon>
        <taxon>Spiralia</taxon>
        <taxon>Lophotrochozoa</taxon>
        <taxon>Platyhelminthes</taxon>
        <taxon>Monogenea</taxon>
        <taxon>Polyopisthocotylea</taxon>
        <taxon>Polystomatidea</taxon>
        <taxon>Polystomatidae</taxon>
        <taxon>Protopolystoma</taxon>
    </lineage>
</organism>
<evidence type="ECO:0000256" key="1">
    <source>
        <dbReference type="SAM" id="MobiDB-lite"/>
    </source>
</evidence>
<dbReference type="AlphaFoldDB" id="A0A448XG24"/>
<dbReference type="EMBL" id="CAAALY010251057">
    <property type="protein sequence ID" value="VEL35937.1"/>
    <property type="molecule type" value="Genomic_DNA"/>
</dbReference>
<evidence type="ECO:0000313" key="2">
    <source>
        <dbReference type="EMBL" id="VEL35937.1"/>
    </source>
</evidence>
<feature type="region of interest" description="Disordered" evidence="1">
    <location>
        <begin position="71"/>
        <end position="186"/>
    </location>
</feature>
<protein>
    <submittedName>
        <fullName evidence="2">Uncharacterized protein</fullName>
    </submittedName>
</protein>
<name>A0A448XG24_9PLAT</name>
<accession>A0A448XG24</accession>